<dbReference type="Gene3D" id="1.10.3720.10">
    <property type="entry name" value="MetI-like"/>
    <property type="match status" value="1"/>
</dbReference>
<organism evidence="11 12">
    <name type="scientific">Limibacillus halophilus</name>
    <dbReference type="NCBI Taxonomy" id="1579333"/>
    <lineage>
        <taxon>Bacteria</taxon>
        <taxon>Pseudomonadati</taxon>
        <taxon>Pseudomonadota</taxon>
        <taxon>Alphaproteobacteria</taxon>
        <taxon>Rhodospirillales</taxon>
        <taxon>Rhodovibrionaceae</taxon>
        <taxon>Limibacillus</taxon>
    </lineage>
</organism>
<dbReference type="GO" id="GO:0043190">
    <property type="term" value="C:ATP-binding cassette (ABC) transporter complex"/>
    <property type="evidence" value="ECO:0007669"/>
    <property type="project" value="InterPro"/>
</dbReference>
<evidence type="ECO:0000256" key="4">
    <source>
        <dbReference type="ARBA" id="ARBA00022475"/>
    </source>
</evidence>
<dbReference type="GO" id="GO:0006865">
    <property type="term" value="P:amino acid transport"/>
    <property type="evidence" value="ECO:0007669"/>
    <property type="project" value="UniProtKB-KW"/>
</dbReference>
<evidence type="ECO:0000256" key="7">
    <source>
        <dbReference type="ARBA" id="ARBA00022989"/>
    </source>
</evidence>
<evidence type="ECO:0000256" key="6">
    <source>
        <dbReference type="ARBA" id="ARBA00022970"/>
    </source>
</evidence>
<dbReference type="InterPro" id="IPR035906">
    <property type="entry name" value="MetI-like_sf"/>
</dbReference>
<evidence type="ECO:0000256" key="8">
    <source>
        <dbReference type="ARBA" id="ARBA00023136"/>
    </source>
</evidence>
<dbReference type="RefSeq" id="WP_183417826.1">
    <property type="nucleotide sequence ID" value="NZ_JACHXA010000013.1"/>
</dbReference>
<name>A0A839SZH7_9PROT</name>
<evidence type="ECO:0000256" key="2">
    <source>
        <dbReference type="ARBA" id="ARBA00010072"/>
    </source>
</evidence>
<keyword evidence="7 9" id="KW-1133">Transmembrane helix</keyword>
<proteinExistence type="inferred from homology"/>
<evidence type="ECO:0000313" key="11">
    <source>
        <dbReference type="EMBL" id="MBB3067004.1"/>
    </source>
</evidence>
<feature type="transmembrane region" description="Helical" evidence="9">
    <location>
        <begin position="52"/>
        <end position="73"/>
    </location>
</feature>
<gene>
    <name evidence="11" type="ORF">FHR98_003321</name>
</gene>
<evidence type="ECO:0000256" key="9">
    <source>
        <dbReference type="RuleBase" id="RU363032"/>
    </source>
</evidence>
<comment type="subcellular location">
    <subcellularLocation>
        <location evidence="1">Cell inner membrane</location>
        <topology evidence="1">Multi-pass membrane protein</topology>
    </subcellularLocation>
    <subcellularLocation>
        <location evidence="9">Cell membrane</location>
        <topology evidence="9">Multi-pass membrane protein</topology>
    </subcellularLocation>
</comment>
<dbReference type="Proteomes" id="UP000581135">
    <property type="component" value="Unassembled WGS sequence"/>
</dbReference>
<keyword evidence="4" id="KW-1003">Cell membrane</keyword>
<evidence type="ECO:0000259" key="10">
    <source>
        <dbReference type="PROSITE" id="PS50928"/>
    </source>
</evidence>
<dbReference type="EMBL" id="JACHXA010000013">
    <property type="protein sequence ID" value="MBB3067004.1"/>
    <property type="molecule type" value="Genomic_DNA"/>
</dbReference>
<comment type="similarity">
    <text evidence="2">Belongs to the binding-protein-dependent transport system permease family. HisMQ subfamily.</text>
</comment>
<evidence type="ECO:0000256" key="1">
    <source>
        <dbReference type="ARBA" id="ARBA00004429"/>
    </source>
</evidence>
<dbReference type="InterPro" id="IPR000515">
    <property type="entry name" value="MetI-like"/>
</dbReference>
<feature type="transmembrane region" description="Helical" evidence="9">
    <location>
        <begin position="20"/>
        <end position="40"/>
    </location>
</feature>
<keyword evidence="3 9" id="KW-0813">Transport</keyword>
<dbReference type="Pfam" id="PF00528">
    <property type="entry name" value="BPD_transp_1"/>
    <property type="match status" value="1"/>
</dbReference>
<keyword evidence="8 9" id="KW-0472">Membrane</keyword>
<accession>A0A839SZH7</accession>
<evidence type="ECO:0000256" key="3">
    <source>
        <dbReference type="ARBA" id="ARBA00022448"/>
    </source>
</evidence>
<dbReference type="PANTHER" id="PTHR30614">
    <property type="entry name" value="MEMBRANE COMPONENT OF AMINO ACID ABC TRANSPORTER"/>
    <property type="match status" value="1"/>
</dbReference>
<feature type="domain" description="ABC transmembrane type-1" evidence="10">
    <location>
        <begin position="16"/>
        <end position="204"/>
    </location>
</feature>
<dbReference type="AlphaFoldDB" id="A0A839SZH7"/>
<feature type="transmembrane region" description="Helical" evidence="9">
    <location>
        <begin position="185"/>
        <end position="206"/>
    </location>
</feature>
<dbReference type="GO" id="GO:0022857">
    <property type="term" value="F:transmembrane transporter activity"/>
    <property type="evidence" value="ECO:0007669"/>
    <property type="project" value="InterPro"/>
</dbReference>
<protein>
    <submittedName>
        <fullName evidence="11">Polar amino acid transport system permease protein</fullName>
    </submittedName>
</protein>
<keyword evidence="5 9" id="KW-0812">Transmembrane</keyword>
<feature type="transmembrane region" description="Helical" evidence="9">
    <location>
        <begin position="85"/>
        <end position="104"/>
    </location>
</feature>
<reference evidence="11 12" key="1">
    <citation type="submission" date="2020-08" db="EMBL/GenBank/DDBJ databases">
        <title>Genomic Encyclopedia of Type Strains, Phase III (KMG-III): the genomes of soil and plant-associated and newly described type strains.</title>
        <authorList>
            <person name="Whitman W."/>
        </authorList>
    </citation>
    <scope>NUCLEOTIDE SEQUENCE [LARGE SCALE GENOMIC DNA]</scope>
    <source>
        <strain evidence="11 12">CECT 8803</strain>
    </source>
</reference>
<sequence length="215" mass="23621">MLDVLISSLPYLLQGAWITLQLAFVVVTAGTLLGVAIGVLANLGGRLVRSLITLYVFVLRGIPIIVIMLLGYYIFPFLGYRVNPYIAVGTAQIIYVAAFVTEIVRSSILSVPQGQTAAAKSLGMRRFAIVREILLPQATRIAIPPLLNNALTAIKQTSYVSIVGVWELTYAAREVVERTLASFQIFLGVMAIYFLICYPLSLLAQWSERRTVVVN</sequence>
<keyword evidence="6" id="KW-0029">Amino-acid transport</keyword>
<dbReference type="PROSITE" id="PS50928">
    <property type="entry name" value="ABC_TM1"/>
    <property type="match status" value="1"/>
</dbReference>
<dbReference type="PANTHER" id="PTHR30614:SF0">
    <property type="entry name" value="L-CYSTINE TRANSPORT SYSTEM PERMEASE PROTEIN TCYL"/>
    <property type="match status" value="1"/>
</dbReference>
<dbReference type="InterPro" id="IPR043429">
    <property type="entry name" value="ArtM/GltK/GlnP/TcyL/YhdX-like"/>
</dbReference>
<dbReference type="CDD" id="cd06261">
    <property type="entry name" value="TM_PBP2"/>
    <property type="match status" value="1"/>
</dbReference>
<dbReference type="InterPro" id="IPR010065">
    <property type="entry name" value="AA_ABC_transptr_permease_3TM"/>
</dbReference>
<evidence type="ECO:0000313" key="12">
    <source>
        <dbReference type="Proteomes" id="UP000581135"/>
    </source>
</evidence>
<comment type="caution">
    <text evidence="11">The sequence shown here is derived from an EMBL/GenBank/DDBJ whole genome shotgun (WGS) entry which is preliminary data.</text>
</comment>
<keyword evidence="12" id="KW-1185">Reference proteome</keyword>
<dbReference type="NCBIfam" id="TIGR01726">
    <property type="entry name" value="HEQRo_perm_3TM"/>
    <property type="match status" value="1"/>
</dbReference>
<dbReference type="SUPFAM" id="SSF161098">
    <property type="entry name" value="MetI-like"/>
    <property type="match status" value="1"/>
</dbReference>
<evidence type="ECO:0000256" key="5">
    <source>
        <dbReference type="ARBA" id="ARBA00022692"/>
    </source>
</evidence>